<feature type="compositionally biased region" description="Polar residues" evidence="7">
    <location>
        <begin position="14"/>
        <end position="32"/>
    </location>
</feature>
<dbReference type="GO" id="GO:0034257">
    <property type="term" value="F:nicotinamide riboside transmembrane transporter activity"/>
    <property type="evidence" value="ECO:0007669"/>
    <property type="project" value="TreeGrafter"/>
</dbReference>
<feature type="region of interest" description="Disordered" evidence="7">
    <location>
        <begin position="248"/>
        <end position="278"/>
    </location>
</feature>
<organism evidence="9 10">
    <name type="scientific">Sordaria macrospora</name>
    <dbReference type="NCBI Taxonomy" id="5147"/>
    <lineage>
        <taxon>Eukaryota</taxon>
        <taxon>Fungi</taxon>
        <taxon>Dikarya</taxon>
        <taxon>Ascomycota</taxon>
        <taxon>Pezizomycotina</taxon>
        <taxon>Sordariomycetes</taxon>
        <taxon>Sordariomycetidae</taxon>
        <taxon>Sordariales</taxon>
        <taxon>Sordariaceae</taxon>
        <taxon>Sordaria</taxon>
    </lineage>
</organism>
<feature type="transmembrane region" description="Helical" evidence="8">
    <location>
        <begin position="473"/>
        <end position="492"/>
    </location>
</feature>
<dbReference type="InterPro" id="IPR036259">
    <property type="entry name" value="MFS_trans_sf"/>
</dbReference>
<dbReference type="PANTHER" id="PTHR10332:SF88">
    <property type="entry name" value="EQUILIBRATIVE NUCLEOSIDE TRANSPORTER 1, ISOFORM A"/>
    <property type="match status" value="1"/>
</dbReference>
<sequence>MSADQPSIRLRPIPTSSNDDTRQLEGSTTTAIRDNRPPTIMDRIKNFLTPVKATDEEYEPLTDDSSTLGEEEGETYPDQAPFSWIEYSIFALIGVAMLWAWNMFLAAAPYFQTRFESNEWILANSQSAILSVSTTANLLALLVLMNIQSSANYPLRIKASLIVTIAVFGLLTISAVAFRHVSATTYLVFLLLMVGASAWAAGMMQNGAFAFAASFGRPEYTQAIMAGQGVAGILPPLAQMVSYLAVPQSDNSNPSQNSTTTTTTTTTTTATTLDSTPEAAPSTSAFIYFLTAVLISLLTLLAFYPLVTRHNTLIESRLMADEDTQQQLLSQSITSLEEAERARRHYVGPVQLFRKLNWIAASVFLCFVVAMFFPVFTAKILSVHDDPDSSDTSPSRGGSSTSSIFAPGVFIPLGFFFWNLGDLLGRVSPMFLPFSLRDRPVALFAVAVARLVFLPMYLLCNIRGLGAVVDSDLFYLLVVQLPFGLTNGWLGASSMMAAGEWVDEGEREAAGGFMSMCLVGGLSVGSLASFSVAGI</sequence>
<dbReference type="InterPro" id="IPR002259">
    <property type="entry name" value="Eqnu_transpt"/>
</dbReference>
<dbReference type="PRINTS" id="PR01130">
    <property type="entry name" value="DERENTRNSPRT"/>
</dbReference>
<comment type="similarity">
    <text evidence="2">Belongs to the SLC29A/ENT transporter (TC 2.A.57) family.</text>
</comment>
<keyword evidence="4 8" id="KW-0812">Transmembrane</keyword>
<feature type="transmembrane region" description="Helical" evidence="8">
    <location>
        <begin position="441"/>
        <end position="458"/>
    </location>
</feature>
<feature type="transmembrane region" description="Helical" evidence="8">
    <location>
        <begin position="128"/>
        <end position="147"/>
    </location>
</feature>
<evidence type="ECO:0008006" key="11">
    <source>
        <dbReference type="Google" id="ProtNLM"/>
    </source>
</evidence>
<dbReference type="Pfam" id="PF01733">
    <property type="entry name" value="Nucleoside_tran"/>
    <property type="match status" value="1"/>
</dbReference>
<feature type="transmembrane region" description="Helical" evidence="8">
    <location>
        <begin position="513"/>
        <end position="533"/>
    </location>
</feature>
<dbReference type="SUPFAM" id="SSF103473">
    <property type="entry name" value="MFS general substrate transporter"/>
    <property type="match status" value="1"/>
</dbReference>
<evidence type="ECO:0000313" key="9">
    <source>
        <dbReference type="EMBL" id="KAA8630579.1"/>
    </source>
</evidence>
<keyword evidence="3" id="KW-0813">Transport</keyword>
<feature type="transmembrane region" description="Helical" evidence="8">
    <location>
        <begin position="401"/>
        <end position="420"/>
    </location>
</feature>
<comment type="caution">
    <text evidence="9">The sequence shown here is derived from an EMBL/GenBank/DDBJ whole genome shotgun (WGS) entry which is preliminary data.</text>
</comment>
<dbReference type="PANTHER" id="PTHR10332">
    <property type="entry name" value="EQUILIBRATIVE NUCLEOSIDE TRANSPORTER"/>
    <property type="match status" value="1"/>
</dbReference>
<evidence type="ECO:0000256" key="8">
    <source>
        <dbReference type="SAM" id="Phobius"/>
    </source>
</evidence>
<dbReference type="AlphaFoldDB" id="A0A8S8ZM49"/>
<feature type="transmembrane region" description="Helical" evidence="8">
    <location>
        <begin position="159"/>
        <end position="178"/>
    </location>
</feature>
<dbReference type="Proteomes" id="UP000433876">
    <property type="component" value="Unassembled WGS sequence"/>
</dbReference>
<feature type="transmembrane region" description="Helical" evidence="8">
    <location>
        <begin position="285"/>
        <end position="307"/>
    </location>
</feature>
<evidence type="ECO:0000256" key="4">
    <source>
        <dbReference type="ARBA" id="ARBA00022692"/>
    </source>
</evidence>
<evidence type="ECO:0000256" key="1">
    <source>
        <dbReference type="ARBA" id="ARBA00004141"/>
    </source>
</evidence>
<feature type="transmembrane region" description="Helical" evidence="8">
    <location>
        <begin position="184"/>
        <end position="202"/>
    </location>
</feature>
<evidence type="ECO:0000256" key="3">
    <source>
        <dbReference type="ARBA" id="ARBA00022448"/>
    </source>
</evidence>
<dbReference type="VEuPathDB" id="FungiDB:SMAC_12082"/>
<dbReference type="PIRSF" id="PIRSF016379">
    <property type="entry name" value="ENT"/>
    <property type="match status" value="1"/>
</dbReference>
<feature type="region of interest" description="Disordered" evidence="7">
    <location>
        <begin position="1"/>
        <end position="36"/>
    </location>
</feature>
<accession>A0A8S8ZM49</accession>
<evidence type="ECO:0000256" key="5">
    <source>
        <dbReference type="ARBA" id="ARBA00022989"/>
    </source>
</evidence>
<feature type="transmembrane region" description="Helical" evidence="8">
    <location>
        <begin position="223"/>
        <end position="246"/>
    </location>
</feature>
<evidence type="ECO:0000313" key="10">
    <source>
        <dbReference type="Proteomes" id="UP000433876"/>
    </source>
</evidence>
<feature type="transmembrane region" description="Helical" evidence="8">
    <location>
        <begin position="358"/>
        <end position="381"/>
    </location>
</feature>
<dbReference type="EMBL" id="NMPR01000100">
    <property type="protein sequence ID" value="KAA8630579.1"/>
    <property type="molecule type" value="Genomic_DNA"/>
</dbReference>
<protein>
    <recommendedName>
        <fullName evidence="11">Nucleoside transporter FUN26</fullName>
    </recommendedName>
</protein>
<keyword evidence="6 8" id="KW-0472">Membrane</keyword>
<keyword evidence="5 8" id="KW-1133">Transmembrane helix</keyword>
<feature type="compositionally biased region" description="Low complexity" evidence="7">
    <location>
        <begin position="248"/>
        <end position="272"/>
    </location>
</feature>
<feature type="region of interest" description="Disordered" evidence="7">
    <location>
        <begin position="55"/>
        <end position="75"/>
    </location>
</feature>
<dbReference type="GO" id="GO:0000329">
    <property type="term" value="C:fungal-type vacuole membrane"/>
    <property type="evidence" value="ECO:0007669"/>
    <property type="project" value="TreeGrafter"/>
</dbReference>
<evidence type="ECO:0000256" key="7">
    <source>
        <dbReference type="SAM" id="MobiDB-lite"/>
    </source>
</evidence>
<dbReference type="GO" id="GO:0005886">
    <property type="term" value="C:plasma membrane"/>
    <property type="evidence" value="ECO:0007669"/>
    <property type="project" value="TreeGrafter"/>
</dbReference>
<dbReference type="GO" id="GO:0015205">
    <property type="term" value="F:nucleobase transmembrane transporter activity"/>
    <property type="evidence" value="ECO:0007669"/>
    <property type="project" value="TreeGrafter"/>
</dbReference>
<comment type="subcellular location">
    <subcellularLocation>
        <location evidence="1">Membrane</location>
        <topology evidence="1">Multi-pass membrane protein</topology>
    </subcellularLocation>
</comment>
<feature type="transmembrane region" description="Helical" evidence="8">
    <location>
        <begin position="89"/>
        <end position="108"/>
    </location>
</feature>
<evidence type="ECO:0000256" key="6">
    <source>
        <dbReference type="ARBA" id="ARBA00023136"/>
    </source>
</evidence>
<proteinExistence type="inferred from homology"/>
<reference evidence="9 10" key="1">
    <citation type="submission" date="2017-07" db="EMBL/GenBank/DDBJ databases">
        <title>Genome sequence of the Sordaria macrospora wild type strain R19027.</title>
        <authorList>
            <person name="Nowrousian M."/>
            <person name="Teichert I."/>
            <person name="Kueck U."/>
        </authorList>
    </citation>
    <scope>NUCLEOTIDE SEQUENCE [LARGE SCALE GENOMIC DNA]</scope>
    <source>
        <strain evidence="9 10">R19027</strain>
        <tissue evidence="9">Mycelium</tissue>
    </source>
</reference>
<evidence type="ECO:0000256" key="2">
    <source>
        <dbReference type="ARBA" id="ARBA00007965"/>
    </source>
</evidence>
<gene>
    <name evidence="9" type="ORF">SMACR_12082</name>
</gene>
<name>A0A8S8ZM49_SORMA</name>